<dbReference type="PANTHER" id="PTHR24247:SF228">
    <property type="entry name" value="5-HYDROXYTRYPTAMINE (SEROTONIN) RECEPTOR 2A, ISOFORM B"/>
    <property type="match status" value="1"/>
</dbReference>
<proteinExistence type="inferred from homology"/>
<keyword evidence="5 13" id="KW-1133">Transmembrane helix</keyword>
<dbReference type="FunFam" id="1.20.1070.10:FF:000367">
    <property type="entry name" value="Serotonin receptor 5-HT2 subtype"/>
    <property type="match status" value="1"/>
</dbReference>
<feature type="coiled-coil region" evidence="11">
    <location>
        <begin position="721"/>
        <end position="776"/>
    </location>
</feature>
<dbReference type="InterPro" id="IPR002181">
    <property type="entry name" value="Fibrinogen_a/b/g_C_dom"/>
</dbReference>
<dbReference type="AlphaFoldDB" id="A0A0M3QY53"/>
<dbReference type="FunFam" id="1.20.1070.10:FF:000523">
    <property type="entry name" value="5-hydroxytryptamine receptor 2B"/>
    <property type="match status" value="1"/>
</dbReference>
<feature type="transmembrane region" description="Helical" evidence="13">
    <location>
        <begin position="384"/>
        <end position="407"/>
    </location>
</feature>
<dbReference type="PRINTS" id="PR00237">
    <property type="entry name" value="GPCRRHODOPSN"/>
</dbReference>
<dbReference type="InterPro" id="IPR000276">
    <property type="entry name" value="GPCR_Rhodpsn"/>
</dbReference>
<evidence type="ECO:0000256" key="2">
    <source>
        <dbReference type="ARBA" id="ARBA00010663"/>
    </source>
</evidence>
<evidence type="ECO:0000256" key="13">
    <source>
        <dbReference type="SAM" id="Phobius"/>
    </source>
</evidence>
<dbReference type="Proteomes" id="UP000494163">
    <property type="component" value="Chromosome 3R"/>
</dbReference>
<comment type="subcellular location">
    <subcellularLocation>
        <location evidence="1">Cell membrane</location>
        <topology evidence="1">Multi-pass membrane protein</topology>
    </subcellularLocation>
</comment>
<dbReference type="PROSITE" id="PS51406">
    <property type="entry name" value="FIBRINOGEN_C_2"/>
    <property type="match status" value="1"/>
</dbReference>
<dbReference type="Gene3D" id="1.20.1070.10">
    <property type="entry name" value="Rhodopsin 7-helix transmembrane proteins"/>
    <property type="match status" value="2"/>
</dbReference>
<evidence type="ECO:0000259" key="14">
    <source>
        <dbReference type="PROSITE" id="PS50262"/>
    </source>
</evidence>
<evidence type="ECO:0000256" key="12">
    <source>
        <dbReference type="SAM" id="MobiDB-lite"/>
    </source>
</evidence>
<comment type="similarity">
    <text evidence="2">Belongs to the G-protein coupled receptor 1 family.</text>
</comment>
<dbReference type="EMBL" id="CP012526">
    <property type="protein sequence ID" value="ALC47019.1"/>
    <property type="molecule type" value="Genomic_DNA"/>
</dbReference>
<keyword evidence="3" id="KW-1003">Cell membrane</keyword>
<dbReference type="GO" id="GO:0007187">
    <property type="term" value="P:G protein-coupled receptor signaling pathway, coupled to cyclic nucleotide second messenger"/>
    <property type="evidence" value="ECO:0007669"/>
    <property type="project" value="TreeGrafter"/>
</dbReference>
<evidence type="ECO:0000313" key="17">
    <source>
        <dbReference type="Proteomes" id="UP000494163"/>
    </source>
</evidence>
<dbReference type="OMA" id="QTAFYRC"/>
<dbReference type="SMR" id="A0A0M3QY53"/>
<dbReference type="GO" id="GO:0045202">
    <property type="term" value="C:synapse"/>
    <property type="evidence" value="ECO:0007669"/>
    <property type="project" value="GOC"/>
</dbReference>
<evidence type="ECO:0000256" key="8">
    <source>
        <dbReference type="ARBA" id="ARBA00023157"/>
    </source>
</evidence>
<evidence type="ECO:0000256" key="4">
    <source>
        <dbReference type="ARBA" id="ARBA00022692"/>
    </source>
</evidence>
<reference evidence="16 17" key="1">
    <citation type="submission" date="2015-08" db="EMBL/GenBank/DDBJ databases">
        <title>Ancestral chromatin configuration constrains chromatin evolution on differentiating sex chromosomes in Drosophila.</title>
        <authorList>
            <person name="Zhou Q."/>
            <person name="Bachtrog D."/>
        </authorList>
    </citation>
    <scope>NUCLEOTIDE SEQUENCE [LARGE SCALE GENOMIC DNA]</scope>
    <source>
        <tissue evidence="16">Whole larvae</tissue>
    </source>
</reference>
<keyword evidence="11" id="KW-0175">Coiled coil</keyword>
<keyword evidence="10" id="KW-0807">Transducer</keyword>
<dbReference type="PROSITE" id="PS50262">
    <property type="entry name" value="G_PROTEIN_RECEP_F1_2"/>
    <property type="match status" value="1"/>
</dbReference>
<evidence type="ECO:0000256" key="5">
    <source>
        <dbReference type="ARBA" id="ARBA00022989"/>
    </source>
</evidence>
<dbReference type="PANTHER" id="PTHR24247">
    <property type="entry name" value="5-HYDROXYTRYPTAMINE RECEPTOR"/>
    <property type="match status" value="1"/>
</dbReference>
<feature type="region of interest" description="Disordered" evidence="12">
    <location>
        <begin position="516"/>
        <end position="543"/>
    </location>
</feature>
<dbReference type="GO" id="GO:0004993">
    <property type="term" value="F:G protein-coupled serotonin receptor activity"/>
    <property type="evidence" value="ECO:0007669"/>
    <property type="project" value="TreeGrafter"/>
</dbReference>
<keyword evidence="17" id="KW-1185">Reference proteome</keyword>
<keyword evidence="6" id="KW-0297">G-protein coupled receptor</keyword>
<evidence type="ECO:0000256" key="10">
    <source>
        <dbReference type="ARBA" id="ARBA00023224"/>
    </source>
</evidence>
<dbReference type="GO" id="GO:0005886">
    <property type="term" value="C:plasma membrane"/>
    <property type="evidence" value="ECO:0007669"/>
    <property type="project" value="UniProtKB-SubCell"/>
</dbReference>
<dbReference type="STRING" id="30019.A0A0M3QY53"/>
<keyword evidence="7 13" id="KW-0472">Membrane</keyword>
<feature type="transmembrane region" description="Helical" evidence="13">
    <location>
        <begin position="427"/>
        <end position="449"/>
    </location>
</feature>
<dbReference type="OrthoDB" id="7867115at2759"/>
<dbReference type="Pfam" id="PF00147">
    <property type="entry name" value="Fibrinogen_C"/>
    <property type="match status" value="1"/>
</dbReference>
<keyword evidence="9" id="KW-0675">Receptor</keyword>
<dbReference type="SUPFAM" id="SSF81321">
    <property type="entry name" value="Family A G protein-coupled receptor-like"/>
    <property type="match status" value="2"/>
</dbReference>
<evidence type="ECO:0000256" key="11">
    <source>
        <dbReference type="SAM" id="Coils"/>
    </source>
</evidence>
<feature type="region of interest" description="Disordered" evidence="12">
    <location>
        <begin position="577"/>
        <end position="625"/>
    </location>
</feature>
<evidence type="ECO:0000256" key="7">
    <source>
        <dbReference type="ARBA" id="ARBA00023136"/>
    </source>
</evidence>
<keyword evidence="4 13" id="KW-0812">Transmembrane</keyword>
<feature type="domain" description="G-protein coupled receptors family 1 profile" evidence="14">
    <location>
        <begin position="284"/>
        <end position="1145"/>
    </location>
</feature>
<feature type="transmembrane region" description="Helical" evidence="13">
    <location>
        <begin position="269"/>
        <end position="292"/>
    </location>
</feature>
<dbReference type="SUPFAM" id="SSF56496">
    <property type="entry name" value="Fibrinogen C-terminal domain-like"/>
    <property type="match status" value="1"/>
</dbReference>
<dbReference type="InterPro" id="IPR036056">
    <property type="entry name" value="Fibrinogen-like_C"/>
</dbReference>
<dbReference type="SMART" id="SM00186">
    <property type="entry name" value="FBG"/>
    <property type="match status" value="1"/>
</dbReference>
<sequence>MEMQIDAGHGPRTTTKATTAAYEYAYNCRVAQTAWREVWQPFISCESQQQQRNDNYHRNSTTATTFQCTLQAFDSVEQRAFYACNATLSETQAATVSACALDAQLLMPAEYNEAYAHFQLAINENVRDNVSDTLSFSDSCNRQLLLCEPSELQQEQQTTLLCQLQAEIENSTSETAATTLLDYQIELSDSLWSSPWLNLSELIDTVAVADSLSNATSNAANSSLNIMLSNYTLPSSALTTTSTTLAATTGSDILISRSFLDYTPHGYDWLFLFVVFFIFAGGLGNILVCLAVALDRKLQNVTNYFLFSLAIADLLVSLFVMPMGAIPAFLGYWPLGFTWCNVYVTCDVLACSSSILHMCFISLGRYLGIRNPLGSRHRSTKRLAGIKIAIVWAMAMLVSSSITVLGLVNEKNIMPEPNICVINNRAFFVFGSLVAFYIPMLMMVSTYALTIPLLRKKARFAAEHPESELFRRLGGRFTIRPQHSQQQLQMHSSFTSTNNYSNNKFLTLDDGNRNNAAAADRTRSAAATSGSNTDASERPLMQRRTMCNSVSFRNAVNGKGKGNVTNVRRSSFRFTGGSILRQSSSPASSSSSSNTMTQTSSFWRKHGGNPNILDSTFSKTDEANDKNDLKNLEPLIEHLKAIQVELLKKNNSTLYEKNKDLKAQLQHLEEKLVHAKQATAVYKKTSDIADKLSVDMETLSKQLRETDEIQALKSVQLKRDLDLKTLMIEELNSDILKLEEQIQADASRLQALNATVQEKNEAIKEFEKDMVALNKTKTRLKQCEYSRHHTSCFAFAGKPGVHTIQLPHMKPFNVLCNNQTGWTNIQQRHSGKEDFNRDWAAYRDGFGSFSGDFFLGLEKIYRLTNFQPHELHIGMKLFNGSVFHAYYKNFKISNEYDQYRLIELEFDSSISTVDSDAFSDHLMDQFSTFDRPNSVDHDSSCAKDIEGGWWYTDCSYCHPNRRASVRTSVSQPQLSYTRNGNGAVGSTAGGEAGATTTATTSCTNAYGGSSRMNVATIHGQGLGQGSSTGNHQQEQVTTIPTAEERRNKLRPFKFALNRVATPALNLRFLNSRAKRNSLSANAVATEQKATKVLGLVFFTFVLCWSPFFILNIIFAACPECPVPEQVTNTCLWLGYVSSTINPIIYTIFNRTFRAAFIRLLKCNCERSGRPLRYRSVTEGRGALSLCAPSALPLAISFQGAPLMTPSTANATPLSEFRGAYTIDDDEC</sequence>
<dbReference type="Pfam" id="PF00001">
    <property type="entry name" value="7tm_1"/>
    <property type="match status" value="2"/>
</dbReference>
<feature type="compositionally biased region" description="Low complexity" evidence="12">
    <location>
        <begin position="583"/>
        <end position="601"/>
    </location>
</feature>
<dbReference type="Gene3D" id="3.90.215.10">
    <property type="entry name" value="Gamma Fibrinogen, chain A, domain 1"/>
    <property type="match status" value="1"/>
</dbReference>
<evidence type="ECO:0000256" key="9">
    <source>
        <dbReference type="ARBA" id="ARBA00023170"/>
    </source>
</evidence>
<dbReference type="GO" id="GO:0030594">
    <property type="term" value="F:neurotransmitter receptor activity"/>
    <property type="evidence" value="ECO:0007669"/>
    <property type="project" value="TreeGrafter"/>
</dbReference>
<dbReference type="GO" id="GO:0007210">
    <property type="term" value="P:serotonin receptor signaling pathway"/>
    <property type="evidence" value="ECO:0007669"/>
    <property type="project" value="TreeGrafter"/>
</dbReference>
<evidence type="ECO:0000259" key="15">
    <source>
        <dbReference type="PROSITE" id="PS51406"/>
    </source>
</evidence>
<feature type="region of interest" description="Disordered" evidence="12">
    <location>
        <begin position="968"/>
        <end position="996"/>
    </location>
</feature>
<evidence type="ECO:0000256" key="6">
    <source>
        <dbReference type="ARBA" id="ARBA00023040"/>
    </source>
</evidence>
<dbReference type="GO" id="GO:0007268">
    <property type="term" value="P:chemical synaptic transmission"/>
    <property type="evidence" value="ECO:0007669"/>
    <property type="project" value="TreeGrafter"/>
</dbReference>
<feature type="domain" description="Fibrinogen C-terminal" evidence="15">
    <location>
        <begin position="783"/>
        <end position="960"/>
    </location>
</feature>
<organism evidence="16 17">
    <name type="scientific">Drosophila busckii</name>
    <name type="common">Fruit fly</name>
    <dbReference type="NCBI Taxonomy" id="30019"/>
    <lineage>
        <taxon>Eukaryota</taxon>
        <taxon>Metazoa</taxon>
        <taxon>Ecdysozoa</taxon>
        <taxon>Arthropoda</taxon>
        <taxon>Hexapoda</taxon>
        <taxon>Insecta</taxon>
        <taxon>Pterygota</taxon>
        <taxon>Neoptera</taxon>
        <taxon>Endopterygota</taxon>
        <taxon>Diptera</taxon>
        <taxon>Brachycera</taxon>
        <taxon>Muscomorpha</taxon>
        <taxon>Ephydroidea</taxon>
        <taxon>Drosophilidae</taxon>
        <taxon>Drosophila</taxon>
    </lineage>
</organism>
<feature type="transmembrane region" description="Helical" evidence="13">
    <location>
        <begin position="304"/>
        <end position="330"/>
    </location>
</feature>
<dbReference type="GO" id="GO:0030425">
    <property type="term" value="C:dendrite"/>
    <property type="evidence" value="ECO:0007669"/>
    <property type="project" value="TreeGrafter"/>
</dbReference>
<feature type="transmembrane region" description="Helical" evidence="13">
    <location>
        <begin position="342"/>
        <end position="363"/>
    </location>
</feature>
<dbReference type="InterPro" id="IPR014716">
    <property type="entry name" value="Fibrinogen_a/b/g_C_1"/>
</dbReference>
<gene>
    <name evidence="16" type="ORF">Dbus_chr3Rg1769</name>
</gene>
<feature type="compositionally biased region" description="Polar residues" evidence="12">
    <location>
        <begin position="968"/>
        <end position="980"/>
    </location>
</feature>
<protein>
    <submittedName>
        <fullName evidence="16">5-HT2</fullName>
    </submittedName>
</protein>
<dbReference type="InterPro" id="IPR017452">
    <property type="entry name" value="GPCR_Rhodpsn_7TM"/>
</dbReference>
<keyword evidence="8" id="KW-1015">Disulfide bond</keyword>
<dbReference type="GO" id="GO:0051378">
    <property type="term" value="F:serotonin binding"/>
    <property type="evidence" value="ECO:0007669"/>
    <property type="project" value="TreeGrafter"/>
</dbReference>
<evidence type="ECO:0000313" key="16">
    <source>
        <dbReference type="EMBL" id="ALC47019.1"/>
    </source>
</evidence>
<accession>A0A0M3QY53</accession>
<feature type="transmembrane region" description="Helical" evidence="13">
    <location>
        <begin position="1092"/>
        <end position="1116"/>
    </location>
</feature>
<feature type="coiled-coil region" evidence="11">
    <location>
        <begin position="644"/>
        <end position="678"/>
    </location>
</feature>
<feature type="compositionally biased region" description="Low complexity" evidence="12">
    <location>
        <begin position="516"/>
        <end position="533"/>
    </location>
</feature>
<name>A0A0M3QY53_DROBS</name>
<evidence type="ECO:0000256" key="1">
    <source>
        <dbReference type="ARBA" id="ARBA00004651"/>
    </source>
</evidence>
<evidence type="ECO:0000256" key="3">
    <source>
        <dbReference type="ARBA" id="ARBA00022475"/>
    </source>
</evidence>